<name>A0A6B3VTZ4_9BACI</name>
<sequence>MDEKMFRAINRFSGHLPLLDMLMIFISKKVRYVFILVLIFKYYQSSAHKNEAVHATRSALFALLIHFFIKLFYFKPRPFVKRRVGILIPSKMDSSFPSKHTMLTFAVSTAIFLHERVLGAILGGLATLTGFSRVWLGHHYPSDVLGSALIGSLTSMLTGCTFSKNKNLKQ</sequence>
<dbReference type="AlphaFoldDB" id="A0A6B3VTZ4"/>
<dbReference type="SUPFAM" id="SSF48317">
    <property type="entry name" value="Acid phosphatase/Vanadium-dependent haloperoxidase"/>
    <property type="match status" value="1"/>
</dbReference>
<accession>A0A6B3VTZ4</accession>
<feature type="transmembrane region" description="Helical" evidence="1">
    <location>
        <begin position="117"/>
        <end position="138"/>
    </location>
</feature>
<keyword evidence="5" id="KW-1185">Reference proteome</keyword>
<dbReference type="InterPro" id="IPR033879">
    <property type="entry name" value="UPP_Pase"/>
</dbReference>
<dbReference type="GO" id="GO:0005886">
    <property type="term" value="C:plasma membrane"/>
    <property type="evidence" value="ECO:0007669"/>
    <property type="project" value="InterPro"/>
</dbReference>
<dbReference type="InterPro" id="IPR036938">
    <property type="entry name" value="PAP2/HPO_sf"/>
</dbReference>
<evidence type="ECO:0000256" key="1">
    <source>
        <dbReference type="SAM" id="Phobius"/>
    </source>
</evidence>
<reference evidence="4 5" key="1">
    <citation type="submission" date="2020-02" db="EMBL/GenBank/DDBJ databases">
        <title>Bacillus aquiflavi sp. nov., isolated from yellow water of strong flavor Chinese baijiu in Yibin region of China.</title>
        <authorList>
            <person name="Xie J."/>
        </authorList>
    </citation>
    <scope>NUCLEOTIDE SEQUENCE [LARGE SCALE GENOMIC DNA]</scope>
    <source>
        <strain evidence="4 5">3H-10</strain>
    </source>
</reference>
<feature type="domain" description="Phosphatidic acid phosphatase type 2/haloperoxidase" evidence="2">
    <location>
        <begin position="56"/>
        <end position="159"/>
    </location>
</feature>
<evidence type="ECO:0000259" key="2">
    <source>
        <dbReference type="SMART" id="SM00014"/>
    </source>
</evidence>
<gene>
    <name evidence="4" type="ORF">G4D64_03895</name>
    <name evidence="3" type="ORF">H1Z61_03930</name>
</gene>
<keyword evidence="1" id="KW-1133">Transmembrane helix</keyword>
<dbReference type="InterPro" id="IPR000326">
    <property type="entry name" value="PAP2/HPO"/>
</dbReference>
<protein>
    <submittedName>
        <fullName evidence="4">Undecaprenyl-diphosphatase</fullName>
    </submittedName>
</protein>
<keyword evidence="1" id="KW-0812">Transmembrane</keyword>
<dbReference type="PANTHER" id="PTHR14969">
    <property type="entry name" value="SPHINGOSINE-1-PHOSPHATE PHOSPHOHYDROLASE"/>
    <property type="match status" value="1"/>
</dbReference>
<proteinExistence type="predicted"/>
<comment type="caution">
    <text evidence="4">The sequence shown here is derived from an EMBL/GenBank/DDBJ whole genome shotgun (WGS) entry which is preliminary data.</text>
</comment>
<evidence type="ECO:0000313" key="6">
    <source>
        <dbReference type="Proteomes" id="UP000570010"/>
    </source>
</evidence>
<dbReference type="Gene3D" id="1.20.144.10">
    <property type="entry name" value="Phosphatidic acid phosphatase type 2/haloperoxidase"/>
    <property type="match status" value="1"/>
</dbReference>
<evidence type="ECO:0000313" key="4">
    <source>
        <dbReference type="EMBL" id="NEY80678.1"/>
    </source>
</evidence>
<evidence type="ECO:0000313" key="5">
    <source>
        <dbReference type="Proteomes" id="UP000472971"/>
    </source>
</evidence>
<dbReference type="RefSeq" id="WP_163240322.1">
    <property type="nucleotide sequence ID" value="NZ_JAAIWN010000006.1"/>
</dbReference>
<feature type="transmembrane region" description="Helical" evidence="1">
    <location>
        <begin position="55"/>
        <end position="73"/>
    </location>
</feature>
<dbReference type="Proteomes" id="UP000472971">
    <property type="component" value="Unassembled WGS sequence"/>
</dbReference>
<feature type="transmembrane region" description="Helical" evidence="1">
    <location>
        <begin position="21"/>
        <end position="43"/>
    </location>
</feature>
<dbReference type="SMART" id="SM00014">
    <property type="entry name" value="acidPPc"/>
    <property type="match status" value="1"/>
</dbReference>
<evidence type="ECO:0000313" key="3">
    <source>
        <dbReference type="EMBL" id="MBA4536310.1"/>
    </source>
</evidence>
<dbReference type="CDD" id="cd03385">
    <property type="entry name" value="PAP2_BcrC_like"/>
    <property type="match status" value="1"/>
</dbReference>
<dbReference type="Proteomes" id="UP000570010">
    <property type="component" value="Unassembled WGS sequence"/>
</dbReference>
<dbReference type="EMBL" id="JACEIO010000006">
    <property type="protein sequence ID" value="MBA4536310.1"/>
    <property type="molecule type" value="Genomic_DNA"/>
</dbReference>
<keyword evidence="1" id="KW-0472">Membrane</keyword>
<feature type="transmembrane region" description="Helical" evidence="1">
    <location>
        <begin position="144"/>
        <end position="162"/>
    </location>
</feature>
<reference evidence="3 6" key="2">
    <citation type="submission" date="2020-07" db="EMBL/GenBank/DDBJ databases">
        <authorList>
            <person name="Feng H."/>
        </authorList>
    </citation>
    <scope>NUCLEOTIDE SEQUENCE [LARGE SCALE GENOMIC DNA]</scope>
    <source>
        <strain evidence="3">S-12</strain>
        <strain evidence="6">s-12</strain>
    </source>
</reference>
<dbReference type="EMBL" id="JAAIWN010000006">
    <property type="protein sequence ID" value="NEY80678.1"/>
    <property type="molecule type" value="Genomic_DNA"/>
</dbReference>
<dbReference type="GO" id="GO:0050380">
    <property type="term" value="F:undecaprenyl-diphosphatase activity"/>
    <property type="evidence" value="ECO:0007669"/>
    <property type="project" value="InterPro"/>
</dbReference>
<dbReference type="PANTHER" id="PTHR14969:SF58">
    <property type="entry name" value="UNDECAPRENYL-DIPHOSPHATASE BCRC"/>
    <property type="match status" value="1"/>
</dbReference>
<dbReference type="Pfam" id="PF01569">
    <property type="entry name" value="PAP2"/>
    <property type="match status" value="1"/>
</dbReference>
<organism evidence="4 5">
    <name type="scientific">Bacillus aquiflavi</name>
    <dbReference type="NCBI Taxonomy" id="2672567"/>
    <lineage>
        <taxon>Bacteria</taxon>
        <taxon>Bacillati</taxon>
        <taxon>Bacillota</taxon>
        <taxon>Bacilli</taxon>
        <taxon>Bacillales</taxon>
        <taxon>Bacillaceae</taxon>
        <taxon>Bacillus</taxon>
    </lineage>
</organism>